<proteinExistence type="inferred from homology"/>
<evidence type="ECO:0000313" key="2">
    <source>
        <dbReference type="EMBL" id="VEL26742.1"/>
    </source>
</evidence>
<dbReference type="PANTHER" id="PTHR12444">
    <property type="entry name" value="PROTEIN EFR3 HOMOLOG CMP44E"/>
    <property type="match status" value="1"/>
</dbReference>
<sequence length="251" mass="28948">MSASFTTCYGCGPCRPRWMKLVDNLYSGNPQDNSSHSKLTYFCSRKPEKVDRIANYLYRRMANDLHRRNYPYVKIAIEAINSLINACRDQRLNLLVVSFLKMIQLLLESNKPDLQILGTDSFIKFSQIEEDTPNYHRQYDDLVDHFSKMSHCSLPERELSNRIRVSGIIGIQGVIRKTARDQLQIDILQSSSMDKIIPSLLFNIHENPPLDTRVPDDSHFDPAREAMFVFKDIVCRASYTNIKPVVTSILT</sequence>
<reference evidence="2" key="1">
    <citation type="submission" date="2018-11" db="EMBL/GenBank/DDBJ databases">
        <authorList>
            <consortium name="Pathogen Informatics"/>
        </authorList>
    </citation>
    <scope>NUCLEOTIDE SEQUENCE</scope>
</reference>
<dbReference type="Pfam" id="PF21052">
    <property type="entry name" value="EFR3_ARM"/>
    <property type="match status" value="1"/>
</dbReference>
<dbReference type="AlphaFoldDB" id="A0A448X2T8"/>
<keyword evidence="3" id="KW-1185">Reference proteome</keyword>
<comment type="similarity">
    <text evidence="1">Belongs to the EFR3 family.</text>
</comment>
<dbReference type="InterPro" id="IPR016024">
    <property type="entry name" value="ARM-type_fold"/>
</dbReference>
<dbReference type="InterPro" id="IPR051851">
    <property type="entry name" value="EFR3_Homologs"/>
</dbReference>
<dbReference type="SUPFAM" id="SSF48371">
    <property type="entry name" value="ARM repeat"/>
    <property type="match status" value="1"/>
</dbReference>
<dbReference type="PANTHER" id="PTHR12444:SF8">
    <property type="entry name" value="PROTEIN EFR3 HOMOLOG CMP44E"/>
    <property type="match status" value="1"/>
</dbReference>
<evidence type="ECO:0000313" key="3">
    <source>
        <dbReference type="Proteomes" id="UP000784294"/>
    </source>
</evidence>
<accession>A0A448X2T8</accession>
<organism evidence="2 3">
    <name type="scientific">Protopolystoma xenopodis</name>
    <dbReference type="NCBI Taxonomy" id="117903"/>
    <lineage>
        <taxon>Eukaryota</taxon>
        <taxon>Metazoa</taxon>
        <taxon>Spiralia</taxon>
        <taxon>Lophotrochozoa</taxon>
        <taxon>Platyhelminthes</taxon>
        <taxon>Monogenea</taxon>
        <taxon>Polyopisthocotylea</taxon>
        <taxon>Polystomatidea</taxon>
        <taxon>Polystomatidae</taxon>
        <taxon>Protopolystoma</taxon>
    </lineage>
</organism>
<comment type="caution">
    <text evidence="2">The sequence shown here is derived from an EMBL/GenBank/DDBJ whole genome shotgun (WGS) entry which is preliminary data.</text>
</comment>
<dbReference type="InterPro" id="IPR049152">
    <property type="entry name" value="EFR3-like_ARM"/>
</dbReference>
<dbReference type="GO" id="GO:0005886">
    <property type="term" value="C:plasma membrane"/>
    <property type="evidence" value="ECO:0007669"/>
    <property type="project" value="TreeGrafter"/>
</dbReference>
<dbReference type="OrthoDB" id="19232at2759"/>
<dbReference type="Proteomes" id="UP000784294">
    <property type="component" value="Unassembled WGS sequence"/>
</dbReference>
<evidence type="ECO:0000256" key="1">
    <source>
        <dbReference type="ARBA" id="ARBA00010216"/>
    </source>
</evidence>
<gene>
    <name evidence="2" type="ORF">PXEA_LOCUS20182</name>
</gene>
<dbReference type="EMBL" id="CAAALY010082372">
    <property type="protein sequence ID" value="VEL26742.1"/>
    <property type="molecule type" value="Genomic_DNA"/>
</dbReference>
<name>A0A448X2T8_9PLAT</name>
<protein>
    <submittedName>
        <fullName evidence="2">Uncharacterized protein</fullName>
    </submittedName>
</protein>
<dbReference type="GO" id="GO:0072659">
    <property type="term" value="P:protein localization to plasma membrane"/>
    <property type="evidence" value="ECO:0007669"/>
    <property type="project" value="TreeGrafter"/>
</dbReference>